<protein>
    <submittedName>
        <fullName evidence="1">Uncharacterized protein</fullName>
    </submittedName>
</protein>
<comment type="caution">
    <text evidence="1">The sequence shown here is derived from an EMBL/GenBank/DDBJ whole genome shotgun (WGS) entry which is preliminary data.</text>
</comment>
<evidence type="ECO:0000313" key="1">
    <source>
        <dbReference type="EMBL" id="MFC4507856.1"/>
    </source>
</evidence>
<dbReference type="EMBL" id="JBHSFK010000062">
    <property type="protein sequence ID" value="MFC4507856.1"/>
    <property type="molecule type" value="Genomic_DNA"/>
</dbReference>
<dbReference type="RefSeq" id="WP_381186732.1">
    <property type="nucleotide sequence ID" value="NZ_JBHSFK010000062.1"/>
</dbReference>
<reference evidence="2" key="1">
    <citation type="journal article" date="2019" name="Int. J. Syst. Evol. Microbiol.">
        <title>The Global Catalogue of Microorganisms (GCM) 10K type strain sequencing project: providing services to taxonomists for standard genome sequencing and annotation.</title>
        <authorList>
            <consortium name="The Broad Institute Genomics Platform"/>
            <consortium name="The Broad Institute Genome Sequencing Center for Infectious Disease"/>
            <person name="Wu L."/>
            <person name="Ma J."/>
        </authorList>
    </citation>
    <scope>NUCLEOTIDE SEQUENCE [LARGE SCALE GENOMIC DNA]</scope>
    <source>
        <strain evidence="2">CGMCC 4.7177</strain>
    </source>
</reference>
<organism evidence="1 2">
    <name type="scientific">Streptomyces vulcanius</name>
    <dbReference type="NCBI Taxonomy" id="1441876"/>
    <lineage>
        <taxon>Bacteria</taxon>
        <taxon>Bacillati</taxon>
        <taxon>Actinomycetota</taxon>
        <taxon>Actinomycetes</taxon>
        <taxon>Kitasatosporales</taxon>
        <taxon>Streptomycetaceae</taxon>
        <taxon>Streptomyces</taxon>
    </lineage>
</organism>
<evidence type="ECO:0000313" key="2">
    <source>
        <dbReference type="Proteomes" id="UP001595839"/>
    </source>
</evidence>
<sequence>MIPFPHDALARRALESLSKRIDSVFDPAPCLAPEADDEAALVLTAARGGPEEQLVAVIVAGFLHLRYAALPAAEGRTSLVQAVGLLLPFARWDPEVRRLLKIFAQADPDLLPVGLREELRTPGMTFGRFKAMSARDIMRRCKPTSADAPELLHAIELFRHSLDDDPSAAPAERAERLHDLSLALETRERLSGEPADLEPVIRAWRDAVKSAPPATPEHGLYLHRLSGALEKRFRSQGHQADLDEAVSTARAACAAVADGHKYLPMFQNNLSLYLCHRHQRLGSRTGTADLDEALTAARAAVRTAGPSHDLLPTFRSTLTKALHARFRSTGDWCDLREAMGLGVAPPR</sequence>
<proteinExistence type="predicted"/>
<keyword evidence="2" id="KW-1185">Reference proteome</keyword>
<accession>A0ABV9B978</accession>
<gene>
    <name evidence="1" type="ORF">ACFPIH_52105</name>
</gene>
<dbReference type="Proteomes" id="UP001595839">
    <property type="component" value="Unassembled WGS sequence"/>
</dbReference>
<name>A0ABV9B978_9ACTN</name>